<dbReference type="EMBL" id="SLXA01000006">
    <property type="protein sequence ID" value="TCO84655.1"/>
    <property type="molecule type" value="Genomic_DNA"/>
</dbReference>
<evidence type="ECO:0000256" key="1">
    <source>
        <dbReference type="ARBA" id="ARBA00022801"/>
    </source>
</evidence>
<dbReference type="GO" id="GO:0004527">
    <property type="term" value="F:exonuclease activity"/>
    <property type="evidence" value="ECO:0007669"/>
    <property type="project" value="UniProtKB-KW"/>
</dbReference>
<dbReference type="Proteomes" id="UP000295711">
    <property type="component" value="Unassembled WGS sequence"/>
</dbReference>
<evidence type="ECO:0000313" key="3">
    <source>
        <dbReference type="EMBL" id="TCO84655.1"/>
    </source>
</evidence>
<feature type="domain" description="Calcineurin-like phosphoesterase" evidence="2">
    <location>
        <begin position="1"/>
        <end position="186"/>
    </location>
</feature>
<dbReference type="PANTHER" id="PTHR30337">
    <property type="entry name" value="COMPONENT OF ATP-DEPENDENT DSDNA EXONUCLEASE"/>
    <property type="match status" value="1"/>
</dbReference>
<comment type="caution">
    <text evidence="3">The sequence shown here is derived from an EMBL/GenBank/DDBJ whole genome shotgun (WGS) entry which is preliminary data.</text>
</comment>
<dbReference type="InterPro" id="IPR004843">
    <property type="entry name" value="Calcineurin-like_PHP"/>
</dbReference>
<dbReference type="Gene3D" id="3.60.21.10">
    <property type="match status" value="1"/>
</dbReference>
<proteinExistence type="predicted"/>
<protein>
    <submittedName>
        <fullName evidence="3">DNA repair exonuclease SbcCD nuclease subunit</fullName>
    </submittedName>
</protein>
<keyword evidence="1" id="KW-0378">Hydrolase</keyword>
<name>A0A4R2LHQ9_9FIRM</name>
<dbReference type="AlphaFoldDB" id="A0A4R2LHQ9"/>
<keyword evidence="4" id="KW-1185">Reference proteome</keyword>
<dbReference type="RefSeq" id="WP_165873331.1">
    <property type="nucleotide sequence ID" value="NZ_JANKAQ010000008.1"/>
</dbReference>
<sequence length="354" mass="41024">MRFIHVADIHMGAVPDRGKSWSQKRSEEIEATFYGLLKEAGRQGIDLILIAGDIFHRPPTKRELKELNYRLESIAPVQVAAMAGNHDYIGEGSNYRDFSWADNVHFFRQEKVDVIYIEALDTWVYGLSYEHREIKQPLYDKVRPLDKPGYHILLAHGGDEKHIPIQKKELLSAGFDYVALGHIHKPEIISEAMAYAGALEPIDRLDMGSRGYIYGEITDRGTRLQFCPASRREYRELVLESDTDMTSGEMEQWLEQQIHIEGAEHLYNVVLKGYRDMDIVYDLDRLAHVGNVVSVKDETLPWFDFERLYNENSENLIGMFIKKVYQMPMDEHRREQILSYGLQAMYHGRGGNER</sequence>
<dbReference type="CDD" id="cd00840">
    <property type="entry name" value="MPP_Mre11_N"/>
    <property type="match status" value="1"/>
</dbReference>
<keyword evidence="3" id="KW-0269">Exonuclease</keyword>
<dbReference type="InterPro" id="IPR041796">
    <property type="entry name" value="Mre11_N"/>
</dbReference>
<dbReference type="Pfam" id="PF00149">
    <property type="entry name" value="Metallophos"/>
    <property type="match status" value="1"/>
</dbReference>
<dbReference type="SUPFAM" id="SSF56300">
    <property type="entry name" value="Metallo-dependent phosphatases"/>
    <property type="match status" value="1"/>
</dbReference>
<keyword evidence="3" id="KW-0540">Nuclease</keyword>
<accession>A0A4R2LHQ9</accession>
<dbReference type="InterPro" id="IPR029052">
    <property type="entry name" value="Metallo-depent_PP-like"/>
</dbReference>
<organism evidence="3 4">
    <name type="scientific">Frisingicoccus caecimuris</name>
    <dbReference type="NCBI Taxonomy" id="1796636"/>
    <lineage>
        <taxon>Bacteria</taxon>
        <taxon>Bacillati</taxon>
        <taxon>Bacillota</taxon>
        <taxon>Clostridia</taxon>
        <taxon>Lachnospirales</taxon>
        <taxon>Lachnospiraceae</taxon>
        <taxon>Frisingicoccus</taxon>
    </lineage>
</organism>
<dbReference type="InterPro" id="IPR050535">
    <property type="entry name" value="DNA_Repair-Maintenance_Comp"/>
</dbReference>
<evidence type="ECO:0000259" key="2">
    <source>
        <dbReference type="Pfam" id="PF00149"/>
    </source>
</evidence>
<evidence type="ECO:0000313" key="4">
    <source>
        <dbReference type="Proteomes" id="UP000295711"/>
    </source>
</evidence>
<gene>
    <name evidence="3" type="ORF">EV212_10682</name>
</gene>
<reference evidence="3 4" key="1">
    <citation type="submission" date="2019-03" db="EMBL/GenBank/DDBJ databases">
        <title>Genomic Encyclopedia of Type Strains, Phase IV (KMG-IV): sequencing the most valuable type-strain genomes for metagenomic binning, comparative biology and taxonomic classification.</title>
        <authorList>
            <person name="Goeker M."/>
        </authorList>
    </citation>
    <scope>NUCLEOTIDE SEQUENCE [LARGE SCALE GENOMIC DNA]</scope>
    <source>
        <strain evidence="3 4">DSM 28559</strain>
    </source>
</reference>